<feature type="compositionally biased region" description="Polar residues" evidence="1">
    <location>
        <begin position="79"/>
        <end position="88"/>
    </location>
</feature>
<accession>A0ABU7B7E7</accession>
<comment type="caution">
    <text evidence="2">The sequence shown here is derived from an EMBL/GenBank/DDBJ whole genome shotgun (WGS) entry which is preliminary data.</text>
</comment>
<dbReference type="EMBL" id="JAHUTI010042238">
    <property type="protein sequence ID" value="MED6246173.1"/>
    <property type="molecule type" value="Genomic_DNA"/>
</dbReference>
<protein>
    <submittedName>
        <fullName evidence="2">Uncharacterized protein</fullName>
    </submittedName>
</protein>
<sequence>MSYTMLTIQPVLDTSDSGENSFDIMTCIVGVTKSLLKSWMEYTVVTVNCHERSVEVYVLESVPKRVGGMPGVCVCNRSTPSQQPTIKPQCQPFPSPPGLTALK</sequence>
<evidence type="ECO:0000313" key="3">
    <source>
        <dbReference type="Proteomes" id="UP001345963"/>
    </source>
</evidence>
<feature type="region of interest" description="Disordered" evidence="1">
    <location>
        <begin position="79"/>
        <end position="103"/>
    </location>
</feature>
<name>A0ABU7B7E7_9TELE</name>
<keyword evidence="3" id="KW-1185">Reference proteome</keyword>
<dbReference type="Proteomes" id="UP001345963">
    <property type="component" value="Unassembled WGS sequence"/>
</dbReference>
<evidence type="ECO:0000256" key="1">
    <source>
        <dbReference type="SAM" id="MobiDB-lite"/>
    </source>
</evidence>
<gene>
    <name evidence="2" type="ORF">ATANTOWER_013845</name>
</gene>
<proteinExistence type="predicted"/>
<organism evidence="2 3">
    <name type="scientific">Ataeniobius toweri</name>
    <dbReference type="NCBI Taxonomy" id="208326"/>
    <lineage>
        <taxon>Eukaryota</taxon>
        <taxon>Metazoa</taxon>
        <taxon>Chordata</taxon>
        <taxon>Craniata</taxon>
        <taxon>Vertebrata</taxon>
        <taxon>Euteleostomi</taxon>
        <taxon>Actinopterygii</taxon>
        <taxon>Neopterygii</taxon>
        <taxon>Teleostei</taxon>
        <taxon>Neoteleostei</taxon>
        <taxon>Acanthomorphata</taxon>
        <taxon>Ovalentaria</taxon>
        <taxon>Atherinomorphae</taxon>
        <taxon>Cyprinodontiformes</taxon>
        <taxon>Goodeidae</taxon>
        <taxon>Ataeniobius</taxon>
    </lineage>
</organism>
<reference evidence="2 3" key="1">
    <citation type="submission" date="2021-07" db="EMBL/GenBank/DDBJ databases">
        <authorList>
            <person name="Palmer J.M."/>
        </authorList>
    </citation>
    <scope>NUCLEOTIDE SEQUENCE [LARGE SCALE GENOMIC DNA]</scope>
    <source>
        <strain evidence="2 3">AT_MEX2019</strain>
        <tissue evidence="2">Muscle</tissue>
    </source>
</reference>
<evidence type="ECO:0000313" key="2">
    <source>
        <dbReference type="EMBL" id="MED6246173.1"/>
    </source>
</evidence>